<dbReference type="InterPro" id="IPR001079">
    <property type="entry name" value="Galectin_CRD"/>
</dbReference>
<feature type="domain" description="Galectin" evidence="5">
    <location>
        <begin position="87"/>
        <end position="223"/>
    </location>
</feature>
<feature type="non-terminal residue" evidence="6">
    <location>
        <position position="517"/>
    </location>
</feature>
<keyword evidence="7" id="KW-1185">Reference proteome</keyword>
<dbReference type="AlphaFoldDB" id="A0AA36GB01"/>
<reference evidence="6" key="1">
    <citation type="submission" date="2023-06" db="EMBL/GenBank/DDBJ databases">
        <authorList>
            <person name="Delattre M."/>
        </authorList>
    </citation>
    <scope>NUCLEOTIDE SEQUENCE</scope>
    <source>
        <strain evidence="6">AF72</strain>
    </source>
</reference>
<dbReference type="GO" id="GO:0030246">
    <property type="term" value="F:carbohydrate binding"/>
    <property type="evidence" value="ECO:0007669"/>
    <property type="project" value="UniProtKB-UniRule"/>
</dbReference>
<evidence type="ECO:0000256" key="3">
    <source>
        <dbReference type="SAM" id="MobiDB-lite"/>
    </source>
</evidence>
<comment type="caution">
    <text evidence="6">The sequence shown here is derived from an EMBL/GenBank/DDBJ whole genome shotgun (WGS) entry which is preliminary data.</text>
</comment>
<dbReference type="SUPFAM" id="SSF49899">
    <property type="entry name" value="Concanavalin A-like lectins/glucanases"/>
    <property type="match status" value="1"/>
</dbReference>
<dbReference type="PROSITE" id="PS51304">
    <property type="entry name" value="GALECTIN"/>
    <property type="match status" value="2"/>
</dbReference>
<feature type="transmembrane region" description="Helical" evidence="4">
    <location>
        <begin position="40"/>
        <end position="61"/>
    </location>
</feature>
<gene>
    <name evidence="6" type="ORF">MSPICULIGERA_LOCUS24876</name>
</gene>
<dbReference type="GO" id="GO:0016936">
    <property type="term" value="F:galactoside binding"/>
    <property type="evidence" value="ECO:0007669"/>
    <property type="project" value="TreeGrafter"/>
</dbReference>
<evidence type="ECO:0000256" key="1">
    <source>
        <dbReference type="ARBA" id="ARBA00022734"/>
    </source>
</evidence>
<keyword evidence="1 2" id="KW-0430">Lectin</keyword>
<keyword evidence="4" id="KW-0472">Membrane</keyword>
<evidence type="ECO:0000313" key="6">
    <source>
        <dbReference type="EMBL" id="CAJ0586894.1"/>
    </source>
</evidence>
<organism evidence="6 7">
    <name type="scientific">Mesorhabditis spiculigera</name>
    <dbReference type="NCBI Taxonomy" id="96644"/>
    <lineage>
        <taxon>Eukaryota</taxon>
        <taxon>Metazoa</taxon>
        <taxon>Ecdysozoa</taxon>
        <taxon>Nematoda</taxon>
        <taxon>Chromadorea</taxon>
        <taxon>Rhabditida</taxon>
        <taxon>Rhabditina</taxon>
        <taxon>Rhabditomorpha</taxon>
        <taxon>Rhabditoidea</taxon>
        <taxon>Rhabditidae</taxon>
        <taxon>Mesorhabditinae</taxon>
        <taxon>Mesorhabditis</taxon>
    </lineage>
</organism>
<dbReference type="InterPro" id="IPR013320">
    <property type="entry name" value="ConA-like_dom_sf"/>
</dbReference>
<dbReference type="Gene3D" id="2.60.120.200">
    <property type="match status" value="2"/>
</dbReference>
<accession>A0AA36GB01</accession>
<dbReference type="Proteomes" id="UP001177023">
    <property type="component" value="Unassembled WGS sequence"/>
</dbReference>
<evidence type="ECO:0000256" key="2">
    <source>
        <dbReference type="RuleBase" id="RU102079"/>
    </source>
</evidence>
<keyword evidence="4" id="KW-1133">Transmembrane helix</keyword>
<protein>
    <recommendedName>
        <fullName evidence="2">Galectin</fullName>
    </recommendedName>
</protein>
<evidence type="ECO:0000256" key="4">
    <source>
        <dbReference type="SAM" id="Phobius"/>
    </source>
</evidence>
<evidence type="ECO:0000259" key="5">
    <source>
        <dbReference type="PROSITE" id="PS51304"/>
    </source>
</evidence>
<name>A0AA36GB01_9BILA</name>
<sequence length="517" mass="58719">MNGQPYQPVPTQHPLPVYTYDAPPPTISVPDEKEKAPVGIWAKWSGILIFLLLCAGAGVVIGKWGLKDPPLLPFFGERDYTLAEDGTLTEHLTISQSGQFIHVYCNATELADRFCLDLKSHGASKFKFCADFTNETDRGVHSFMEMLGKDGKTVNEETVNPFERNSTVDLRVRFTEKYVQVFGNQGELGIYDRPAGIEGELTATLSGDISGVRLFRVEGASYSCPFENNVHFERDDRLDLKLQPMMELRDDAQIREIFGDRGLQDVTGANIIRTKRKSSGHSGRGGSSSRSHGSSHGSGGGHSSHSVKWYSGSSSSKTYRSYHNRVHTRFGFSGRRRHRNRNRQGYYAYKSWRGRSATSVHPYAGPASFSYRYGGRTYFVPTTHCYHGCRDEFQGKTVEIPKPKSINITFSDETNTPTFIISLQFEKDSVWIDTWEKSFLTDGRWNPARAIKSDDMPIDDWRIFDLSIIYTWTDLEIYFNGERFVDFDHREHRPYLDKIRIEGDVEILDVTKNGKTL</sequence>
<dbReference type="PANTHER" id="PTHR11346">
    <property type="entry name" value="GALECTIN"/>
    <property type="match status" value="1"/>
</dbReference>
<dbReference type="Pfam" id="PF00337">
    <property type="entry name" value="Gal-bind_lectin"/>
    <property type="match status" value="1"/>
</dbReference>
<keyword evidence="4" id="KW-0812">Transmembrane</keyword>
<dbReference type="EMBL" id="CATQJA010002709">
    <property type="protein sequence ID" value="CAJ0586894.1"/>
    <property type="molecule type" value="Genomic_DNA"/>
</dbReference>
<feature type="domain" description="Galectin" evidence="5">
    <location>
        <begin position="377"/>
        <end position="513"/>
    </location>
</feature>
<feature type="region of interest" description="Disordered" evidence="3">
    <location>
        <begin position="269"/>
        <end position="309"/>
    </location>
</feature>
<evidence type="ECO:0000313" key="7">
    <source>
        <dbReference type="Proteomes" id="UP001177023"/>
    </source>
</evidence>
<dbReference type="InterPro" id="IPR044156">
    <property type="entry name" value="Galectin-like"/>
</dbReference>
<proteinExistence type="predicted"/>
<dbReference type="PANTHER" id="PTHR11346:SF180">
    <property type="entry name" value="GALECTIN"/>
    <property type="match status" value="1"/>
</dbReference>